<dbReference type="OrthoDB" id="2635829at2759"/>
<feature type="region of interest" description="Disordered" evidence="1">
    <location>
        <begin position="82"/>
        <end position="121"/>
    </location>
</feature>
<dbReference type="EMBL" id="KV424037">
    <property type="protein sequence ID" value="KZT53435.1"/>
    <property type="molecule type" value="Genomic_DNA"/>
</dbReference>
<accession>A0A165DS76</accession>
<dbReference type="Gene3D" id="2.60.120.650">
    <property type="entry name" value="Cupin"/>
    <property type="match status" value="1"/>
</dbReference>
<protein>
    <submittedName>
        <fullName evidence="2">Uncharacterized protein</fullName>
    </submittedName>
</protein>
<evidence type="ECO:0000313" key="3">
    <source>
        <dbReference type="Proteomes" id="UP000076842"/>
    </source>
</evidence>
<dbReference type="InParanoid" id="A0A165DS76"/>
<gene>
    <name evidence="2" type="ORF">CALCODRAFT_486337</name>
</gene>
<sequence length="666" mass="75352">MPANAAVGNVIEQIEQMQLGQDRLPSPPLVCFNCGTDGPEDVGCIVAPNRQYHVCMTTWYLWQRDAYKRSLVYEKKGIPMPMTEKLGRPRPKPRHADNLLTTSSSKPVLPPTIPRSKPVLPPMLPPSKPVLPPMLPPGKPVLNWPKQYPGPELRRTEGQKYIAGIVNMLFAISNPAYEDSNFLQLHIVPGEPLLDKVIHDKIRQQCVVYLTGGEDWNGCPFAMKTLMDEGIVLDPNEVYDFVDMDALSARMQNLPTVPPKVHRMLKRPEFFEVIKDPNVSLNCLECPYTTGGWHPHMRSFVHHTLEADTISTGDYGKSRKRTDAREGNWALITSPGCLTKAHHDAGGRYTFVAQNMGIKIWWYLCPNNETQQRLHDDPHSVITNLKSYKEARMKALGSWFYANMIGGTQMILPSWIKHMVWTPTSSLTAGKLFDLTDFDRMEHCLIEEHRTGLRSTNAERMGWYSNILNFAANLPQSKLASMLTTKEIKALINLLTNPNRYTPQRELLTPDKFLTVYLLRLGLHLGVMEYKKTIAHKDWKIGNSTLPGPQNESRVFWKKCTNSKHSVLPMNHNARVQKLLRAVPALQEVLKKKGQKMEVIKLHPWIITLQEREETGEGGEKEDGTTVGDKDTMMEGSGDNDYTPTLPKAKGGKKQGMAKTLKRTQT</sequence>
<dbReference type="Proteomes" id="UP000076842">
    <property type="component" value="Unassembled WGS sequence"/>
</dbReference>
<keyword evidence="3" id="KW-1185">Reference proteome</keyword>
<feature type="compositionally biased region" description="Pro residues" evidence="1">
    <location>
        <begin position="108"/>
        <end position="121"/>
    </location>
</feature>
<feature type="region of interest" description="Disordered" evidence="1">
    <location>
        <begin position="611"/>
        <end position="666"/>
    </location>
</feature>
<name>A0A165DS76_9BASI</name>
<evidence type="ECO:0000313" key="2">
    <source>
        <dbReference type="EMBL" id="KZT53435.1"/>
    </source>
</evidence>
<organism evidence="2 3">
    <name type="scientific">Calocera cornea HHB12733</name>
    <dbReference type="NCBI Taxonomy" id="1353952"/>
    <lineage>
        <taxon>Eukaryota</taxon>
        <taxon>Fungi</taxon>
        <taxon>Dikarya</taxon>
        <taxon>Basidiomycota</taxon>
        <taxon>Agaricomycotina</taxon>
        <taxon>Dacrymycetes</taxon>
        <taxon>Dacrymycetales</taxon>
        <taxon>Dacrymycetaceae</taxon>
        <taxon>Calocera</taxon>
    </lineage>
</organism>
<proteinExistence type="predicted"/>
<dbReference type="STRING" id="1353952.A0A165DS76"/>
<reference evidence="2 3" key="1">
    <citation type="journal article" date="2016" name="Mol. Biol. Evol.">
        <title>Comparative Genomics of Early-Diverging Mushroom-Forming Fungi Provides Insights into the Origins of Lignocellulose Decay Capabilities.</title>
        <authorList>
            <person name="Nagy L.G."/>
            <person name="Riley R."/>
            <person name="Tritt A."/>
            <person name="Adam C."/>
            <person name="Daum C."/>
            <person name="Floudas D."/>
            <person name="Sun H."/>
            <person name="Yadav J.S."/>
            <person name="Pangilinan J."/>
            <person name="Larsson K.H."/>
            <person name="Matsuura K."/>
            <person name="Barry K."/>
            <person name="Labutti K."/>
            <person name="Kuo R."/>
            <person name="Ohm R.A."/>
            <person name="Bhattacharya S.S."/>
            <person name="Shirouzu T."/>
            <person name="Yoshinaga Y."/>
            <person name="Martin F.M."/>
            <person name="Grigoriev I.V."/>
            <person name="Hibbett D.S."/>
        </authorList>
    </citation>
    <scope>NUCLEOTIDE SEQUENCE [LARGE SCALE GENOMIC DNA]</scope>
    <source>
        <strain evidence="2 3">HHB12733</strain>
    </source>
</reference>
<evidence type="ECO:0000256" key="1">
    <source>
        <dbReference type="SAM" id="MobiDB-lite"/>
    </source>
</evidence>
<dbReference type="AlphaFoldDB" id="A0A165DS76"/>
<feature type="compositionally biased region" description="Basic and acidic residues" evidence="1">
    <location>
        <begin position="611"/>
        <end position="633"/>
    </location>
</feature>